<comment type="subcellular location">
    <subcellularLocation>
        <location evidence="8">Cell membrane</location>
        <topology evidence="8">Multi-pass membrane protein</topology>
    </subcellularLocation>
    <subcellularLocation>
        <location evidence="2">Membrane</location>
        <topology evidence="2">Multi-pass membrane protein</topology>
    </subcellularLocation>
</comment>
<feature type="compositionally biased region" description="Pro residues" evidence="9">
    <location>
        <begin position="10"/>
        <end position="22"/>
    </location>
</feature>
<evidence type="ECO:0000256" key="4">
    <source>
        <dbReference type="ARBA" id="ARBA00015388"/>
    </source>
</evidence>
<evidence type="ECO:0000256" key="1">
    <source>
        <dbReference type="ARBA" id="ARBA00002957"/>
    </source>
</evidence>
<dbReference type="GO" id="GO:0022857">
    <property type="term" value="F:transmembrane transporter activity"/>
    <property type="evidence" value="ECO:0007669"/>
    <property type="project" value="UniProtKB-UniRule"/>
</dbReference>
<dbReference type="PANTHER" id="PTHR12385:SF4">
    <property type="entry name" value="PROTEIN PNS1"/>
    <property type="match status" value="1"/>
</dbReference>
<organism evidence="10 11">
    <name type="scientific">Smittium simulii</name>
    <dbReference type="NCBI Taxonomy" id="133385"/>
    <lineage>
        <taxon>Eukaryota</taxon>
        <taxon>Fungi</taxon>
        <taxon>Fungi incertae sedis</taxon>
        <taxon>Zoopagomycota</taxon>
        <taxon>Kickxellomycotina</taxon>
        <taxon>Harpellomycetes</taxon>
        <taxon>Harpellales</taxon>
        <taxon>Legeriomycetaceae</taxon>
        <taxon>Smittium</taxon>
    </lineage>
</organism>
<sequence length="552" mass="61698">MNNNNFYGQNPPPNYQNPPPNPGYSNGQFPNPNQYMPQQQYQQPPYPTHQQPPYQTHQQPPYPTYQQPSNQQHPELNYHPEDQHQNSFNNSQQKYDSYPQYPPDPIPQNPMDDSEYFTGKITKESKFRDWWAAILFLVCFALFIFLAVLFIPSTPTNSLSKNTSTNIFSGKSFIVMAISMVMAIILSLLYMFLIHKFTKGIITVSFWVSVIFTAGLGAYYIISKIYIAGAMLLLFSALYALSWFGLKHAIPFTEAVLKSVLKIIRKFPSTIIASLIFAIIVLAFNTVWYFTLIGSQYYMKKYETCTTKTTSSVIVNVLHTTVCGLFATYYFYEGASEGYPTDTPLLSSLKRASIYSFGSICFGSLLVAILQTLRAILNMIRHSDDNNIVTTILIICADCILGCIQGLLEYFNKYAYIEIAIYGKPFMKAAKDTLDLLTSKGLMALVNDCLTGNVLFMGSLIVGIVCAIVSYFVSISIVKAAEDNYGYGAVLAFVGFVFGVSVFTTINGLIESGSSTAFVCLAEDERAVARSDPSLYAVVNEKYPDVISGISR</sequence>
<dbReference type="GO" id="GO:0005886">
    <property type="term" value="C:plasma membrane"/>
    <property type="evidence" value="ECO:0007669"/>
    <property type="project" value="UniProtKB-SubCell"/>
</dbReference>
<feature type="transmembrane region" description="Helical" evidence="8">
    <location>
        <begin position="313"/>
        <end position="332"/>
    </location>
</feature>
<feature type="compositionally biased region" description="Low complexity" evidence="9">
    <location>
        <begin position="23"/>
        <end position="72"/>
    </location>
</feature>
<proteinExistence type="inferred from homology"/>
<dbReference type="Proteomes" id="UP000245383">
    <property type="component" value="Unassembled WGS sequence"/>
</dbReference>
<evidence type="ECO:0000256" key="6">
    <source>
        <dbReference type="ARBA" id="ARBA00022989"/>
    </source>
</evidence>
<feature type="region of interest" description="Disordered" evidence="9">
    <location>
        <begin position="1"/>
        <end position="113"/>
    </location>
</feature>
<keyword evidence="5 8" id="KW-0812">Transmembrane</keyword>
<feature type="transmembrane region" description="Helical" evidence="8">
    <location>
        <begin position="485"/>
        <end position="510"/>
    </location>
</feature>
<evidence type="ECO:0000256" key="7">
    <source>
        <dbReference type="ARBA" id="ARBA00023136"/>
    </source>
</evidence>
<dbReference type="Pfam" id="PF04515">
    <property type="entry name" value="Choline_transpo"/>
    <property type="match status" value="1"/>
</dbReference>
<keyword evidence="6 8" id="KW-1133">Transmembrane helix</keyword>
<evidence type="ECO:0000256" key="5">
    <source>
        <dbReference type="ARBA" id="ARBA00022692"/>
    </source>
</evidence>
<feature type="transmembrane region" description="Helical" evidence="8">
    <location>
        <begin position="200"/>
        <end position="222"/>
    </location>
</feature>
<keyword evidence="11" id="KW-1185">Reference proteome</keyword>
<feature type="transmembrane region" description="Helical" evidence="8">
    <location>
        <begin position="454"/>
        <end position="473"/>
    </location>
</feature>
<protein>
    <recommendedName>
        <fullName evidence="4 8">Protein PNS1</fullName>
    </recommendedName>
</protein>
<dbReference type="InterPro" id="IPR007603">
    <property type="entry name" value="Choline_transptr-like"/>
</dbReference>
<comment type="similarity">
    <text evidence="3 8">Belongs to the CTL (choline transporter-like) family.</text>
</comment>
<evidence type="ECO:0000256" key="9">
    <source>
        <dbReference type="SAM" id="MobiDB-lite"/>
    </source>
</evidence>
<evidence type="ECO:0000256" key="8">
    <source>
        <dbReference type="RuleBase" id="RU368066"/>
    </source>
</evidence>
<dbReference type="OrthoDB" id="44736at2759"/>
<evidence type="ECO:0000256" key="2">
    <source>
        <dbReference type="ARBA" id="ARBA00004141"/>
    </source>
</evidence>
<feature type="transmembrane region" description="Helical" evidence="8">
    <location>
        <begin position="270"/>
        <end position="292"/>
    </location>
</feature>
<comment type="function">
    <text evidence="1 8">Probably involved in transport through the plasma membrane.</text>
</comment>
<feature type="transmembrane region" description="Helical" evidence="8">
    <location>
        <begin position="173"/>
        <end position="194"/>
    </location>
</feature>
<feature type="transmembrane region" description="Helical" evidence="8">
    <location>
        <begin position="388"/>
        <end position="408"/>
    </location>
</feature>
<feature type="transmembrane region" description="Helical" evidence="8">
    <location>
        <begin position="229"/>
        <end position="250"/>
    </location>
</feature>
<comment type="caution">
    <text evidence="10">The sequence shown here is derived from an EMBL/GenBank/DDBJ whole genome shotgun (WGS) entry which is preliminary data.</text>
</comment>
<keyword evidence="7 8" id="KW-0472">Membrane</keyword>
<feature type="transmembrane region" description="Helical" evidence="8">
    <location>
        <begin position="130"/>
        <end position="152"/>
    </location>
</feature>
<gene>
    <name evidence="10" type="ORF">BB561_003504</name>
</gene>
<feature type="transmembrane region" description="Helical" evidence="8">
    <location>
        <begin position="352"/>
        <end position="376"/>
    </location>
</feature>
<accession>A0A2T9YL48</accession>
<evidence type="ECO:0000313" key="10">
    <source>
        <dbReference type="EMBL" id="PVU92994.1"/>
    </source>
</evidence>
<dbReference type="EMBL" id="MBFR01000142">
    <property type="protein sequence ID" value="PVU92994.1"/>
    <property type="molecule type" value="Genomic_DNA"/>
</dbReference>
<reference evidence="10 11" key="1">
    <citation type="journal article" date="2018" name="MBio">
        <title>Comparative Genomics Reveals the Core Gene Toolbox for the Fungus-Insect Symbiosis.</title>
        <authorList>
            <person name="Wang Y."/>
            <person name="Stata M."/>
            <person name="Wang W."/>
            <person name="Stajich J.E."/>
            <person name="White M.M."/>
            <person name="Moncalvo J.M."/>
        </authorList>
    </citation>
    <scope>NUCLEOTIDE SEQUENCE [LARGE SCALE GENOMIC DNA]</scope>
    <source>
        <strain evidence="10 11">SWE-8-4</strain>
    </source>
</reference>
<evidence type="ECO:0000256" key="3">
    <source>
        <dbReference type="ARBA" id="ARBA00007168"/>
    </source>
</evidence>
<name>A0A2T9YL48_9FUNG</name>
<evidence type="ECO:0000313" key="11">
    <source>
        <dbReference type="Proteomes" id="UP000245383"/>
    </source>
</evidence>
<dbReference type="AlphaFoldDB" id="A0A2T9YL48"/>
<dbReference type="PANTHER" id="PTHR12385">
    <property type="entry name" value="CHOLINE TRANSPORTER-LIKE (SLC FAMILY 44)"/>
    <property type="match status" value="1"/>
</dbReference>